<dbReference type="OrthoDB" id="115601at2157"/>
<dbReference type="KEGG" id="mbn:Mboo_0793"/>
<dbReference type="SUPFAM" id="SSF48452">
    <property type="entry name" value="TPR-like"/>
    <property type="match status" value="1"/>
</dbReference>
<keyword evidence="1" id="KW-0677">Repeat</keyword>
<protein>
    <submittedName>
        <fullName evidence="4">Tetratricopeptide TPR_2 repeat protein</fullName>
    </submittedName>
</protein>
<evidence type="ECO:0000313" key="5">
    <source>
        <dbReference type="Proteomes" id="UP000002408"/>
    </source>
</evidence>
<dbReference type="GO" id="GO:0072380">
    <property type="term" value="C:TRC complex"/>
    <property type="evidence" value="ECO:0007669"/>
    <property type="project" value="TreeGrafter"/>
</dbReference>
<dbReference type="STRING" id="456442.Mboo_0793"/>
<dbReference type="eggNOG" id="arCOG03032">
    <property type="taxonomic scope" value="Archaea"/>
</dbReference>
<dbReference type="InterPro" id="IPR047150">
    <property type="entry name" value="SGT"/>
</dbReference>
<organism evidence="4 5">
    <name type="scientific">Methanoregula boonei (strain DSM 21154 / JCM 14090 / 6A8)</name>
    <dbReference type="NCBI Taxonomy" id="456442"/>
    <lineage>
        <taxon>Archaea</taxon>
        <taxon>Methanobacteriati</taxon>
        <taxon>Methanobacteriota</taxon>
        <taxon>Stenosarchaea group</taxon>
        <taxon>Methanomicrobia</taxon>
        <taxon>Methanomicrobiales</taxon>
        <taxon>Methanoregulaceae</taxon>
        <taxon>Methanoregula</taxon>
    </lineage>
</organism>
<keyword evidence="5" id="KW-1185">Reference proteome</keyword>
<dbReference type="GO" id="GO:0016020">
    <property type="term" value="C:membrane"/>
    <property type="evidence" value="ECO:0007669"/>
    <property type="project" value="TreeGrafter"/>
</dbReference>
<accession>A7I6F0</accession>
<dbReference type="PANTHER" id="PTHR45831">
    <property type="entry name" value="LD24721P"/>
    <property type="match status" value="1"/>
</dbReference>
<proteinExistence type="predicted"/>
<evidence type="ECO:0000256" key="1">
    <source>
        <dbReference type="ARBA" id="ARBA00022737"/>
    </source>
</evidence>
<feature type="repeat" description="TPR" evidence="3">
    <location>
        <begin position="6"/>
        <end position="39"/>
    </location>
</feature>
<dbReference type="PROSITE" id="PS50005">
    <property type="entry name" value="TPR"/>
    <property type="match status" value="2"/>
</dbReference>
<evidence type="ECO:0000256" key="2">
    <source>
        <dbReference type="ARBA" id="ARBA00022803"/>
    </source>
</evidence>
<dbReference type="SMART" id="SM00028">
    <property type="entry name" value="TPR"/>
    <property type="match status" value="4"/>
</dbReference>
<dbReference type="InterPro" id="IPR019734">
    <property type="entry name" value="TPR_rpt"/>
</dbReference>
<dbReference type="GO" id="GO:0006620">
    <property type="term" value="P:post-translational protein targeting to endoplasmic reticulum membrane"/>
    <property type="evidence" value="ECO:0007669"/>
    <property type="project" value="TreeGrafter"/>
</dbReference>
<dbReference type="Pfam" id="PF14559">
    <property type="entry name" value="TPR_19"/>
    <property type="match status" value="1"/>
</dbReference>
<name>A7I6F0_METB6</name>
<dbReference type="AlphaFoldDB" id="A7I6F0"/>
<dbReference type="InterPro" id="IPR011990">
    <property type="entry name" value="TPR-like_helical_dom_sf"/>
</dbReference>
<dbReference type="Pfam" id="PF13432">
    <property type="entry name" value="TPR_16"/>
    <property type="match status" value="1"/>
</dbReference>
<gene>
    <name evidence="4" type="ordered locus">Mboo_0793</name>
</gene>
<sequence length="152" mass="17001">MPVSEVPRILKRAEQYVKQTKFKEALALYDQAIRLEPKNPEGWSQRAGAKIEMERYAEAVTDCDQALLLNPNHSDAWARKALALSQLEQFVPALAAAIRATTLNANDATAWYVKGICLEETGKSEEAEIAYAKSLELEILLDIKAEKDRVGR</sequence>
<dbReference type="HOGENOM" id="CLU_003728_14_3_2"/>
<evidence type="ECO:0000256" key="3">
    <source>
        <dbReference type="PROSITE-ProRule" id="PRU00339"/>
    </source>
</evidence>
<feature type="repeat" description="TPR" evidence="3">
    <location>
        <begin position="40"/>
        <end position="73"/>
    </location>
</feature>
<dbReference type="GO" id="GO:0060090">
    <property type="term" value="F:molecular adaptor activity"/>
    <property type="evidence" value="ECO:0007669"/>
    <property type="project" value="TreeGrafter"/>
</dbReference>
<dbReference type="Proteomes" id="UP000002408">
    <property type="component" value="Chromosome"/>
</dbReference>
<dbReference type="Gene3D" id="1.25.40.10">
    <property type="entry name" value="Tetratricopeptide repeat domain"/>
    <property type="match status" value="2"/>
</dbReference>
<evidence type="ECO:0000313" key="4">
    <source>
        <dbReference type="EMBL" id="ABS55311.1"/>
    </source>
</evidence>
<dbReference type="PANTHER" id="PTHR45831:SF2">
    <property type="entry name" value="LD24721P"/>
    <property type="match status" value="1"/>
</dbReference>
<keyword evidence="2 3" id="KW-0802">TPR repeat</keyword>
<reference evidence="5" key="1">
    <citation type="journal article" date="2015" name="Microbiology">
        <title>Genome of Methanoregula boonei 6A8 reveals adaptations to oligotrophic peatland environments.</title>
        <authorList>
            <person name="Braeuer S."/>
            <person name="Cadillo-Quiroz H."/>
            <person name="Kyrpides N."/>
            <person name="Woyke T."/>
            <person name="Goodwin L."/>
            <person name="Detter C."/>
            <person name="Podell S."/>
            <person name="Yavitt J.B."/>
            <person name="Zinder S.H."/>
        </authorList>
    </citation>
    <scope>NUCLEOTIDE SEQUENCE [LARGE SCALE GENOMIC DNA]</scope>
    <source>
        <strain evidence="5">DSM 21154 / JCM 14090 / 6A8</strain>
    </source>
</reference>
<dbReference type="EMBL" id="CP000780">
    <property type="protein sequence ID" value="ABS55311.1"/>
    <property type="molecule type" value="Genomic_DNA"/>
</dbReference>